<gene>
    <name evidence="1" type="ORF">Bca52824_058321</name>
</gene>
<evidence type="ECO:0000313" key="1">
    <source>
        <dbReference type="EMBL" id="KAG2275766.1"/>
    </source>
</evidence>
<dbReference type="Proteomes" id="UP000886595">
    <property type="component" value="Unassembled WGS sequence"/>
</dbReference>
<protein>
    <submittedName>
        <fullName evidence="1">Uncharacterized protein</fullName>
    </submittedName>
</protein>
<keyword evidence="2" id="KW-1185">Reference proteome</keyword>
<reference evidence="1 2" key="1">
    <citation type="submission" date="2020-02" db="EMBL/GenBank/DDBJ databases">
        <authorList>
            <person name="Ma Q."/>
            <person name="Huang Y."/>
            <person name="Song X."/>
            <person name="Pei D."/>
        </authorList>
    </citation>
    <scope>NUCLEOTIDE SEQUENCE [LARGE SCALE GENOMIC DNA]</scope>
    <source>
        <strain evidence="1">Sxm20200214</strain>
        <tissue evidence="1">Leaf</tissue>
    </source>
</reference>
<dbReference type="AlphaFoldDB" id="A0A8X7UH22"/>
<evidence type="ECO:0000313" key="2">
    <source>
        <dbReference type="Proteomes" id="UP000886595"/>
    </source>
</evidence>
<accession>A0A8X7UH22</accession>
<sequence>MDGPPYRKFSFSRRKGVVPGTDPRYFLAGNQGASSGDPGRLLAGTKRSVSCLGSRGIQYLSTFSQQFAPYCSISSSNSRIPVHSSQPELLILSRLSLGRTSLK</sequence>
<comment type="caution">
    <text evidence="1">The sequence shown here is derived from an EMBL/GenBank/DDBJ whole genome shotgun (WGS) entry which is preliminary data.</text>
</comment>
<proteinExistence type="predicted"/>
<name>A0A8X7UH22_BRACI</name>
<dbReference type="EMBL" id="JAAMPC010000012">
    <property type="protein sequence ID" value="KAG2275766.1"/>
    <property type="molecule type" value="Genomic_DNA"/>
</dbReference>
<organism evidence="1 2">
    <name type="scientific">Brassica carinata</name>
    <name type="common">Ethiopian mustard</name>
    <name type="synonym">Abyssinian cabbage</name>
    <dbReference type="NCBI Taxonomy" id="52824"/>
    <lineage>
        <taxon>Eukaryota</taxon>
        <taxon>Viridiplantae</taxon>
        <taxon>Streptophyta</taxon>
        <taxon>Embryophyta</taxon>
        <taxon>Tracheophyta</taxon>
        <taxon>Spermatophyta</taxon>
        <taxon>Magnoliopsida</taxon>
        <taxon>eudicotyledons</taxon>
        <taxon>Gunneridae</taxon>
        <taxon>Pentapetalae</taxon>
        <taxon>rosids</taxon>
        <taxon>malvids</taxon>
        <taxon>Brassicales</taxon>
        <taxon>Brassicaceae</taxon>
        <taxon>Brassiceae</taxon>
        <taxon>Brassica</taxon>
    </lineage>
</organism>